<dbReference type="RefSeq" id="WP_160633063.1">
    <property type="nucleotide sequence ID" value="NZ_WWNE01000006.1"/>
</dbReference>
<comment type="caution">
    <text evidence="2">The sequence shown here is derived from an EMBL/GenBank/DDBJ whole genome shotgun (WGS) entry which is preliminary data.</text>
</comment>
<reference evidence="2 3" key="1">
    <citation type="submission" date="2019-12" db="EMBL/GenBank/DDBJ databases">
        <authorList>
            <person name="Zhao J."/>
        </authorList>
    </citation>
    <scope>NUCLEOTIDE SEQUENCE [LARGE SCALE GENOMIC DNA]</scope>
    <source>
        <strain evidence="2 3">S-15</strain>
    </source>
</reference>
<gene>
    <name evidence="2" type="ORF">GQN54_08310</name>
</gene>
<name>A0A6N9NLK6_9FLAO</name>
<dbReference type="AlphaFoldDB" id="A0A6N9NLK6"/>
<feature type="transmembrane region" description="Helical" evidence="1">
    <location>
        <begin position="42"/>
        <end position="61"/>
    </location>
</feature>
<evidence type="ECO:0008006" key="4">
    <source>
        <dbReference type="Google" id="ProtNLM"/>
    </source>
</evidence>
<evidence type="ECO:0000313" key="3">
    <source>
        <dbReference type="Proteomes" id="UP000470771"/>
    </source>
</evidence>
<organism evidence="2 3">
    <name type="scientific">Acidiluteibacter ferrifornacis</name>
    <dbReference type="NCBI Taxonomy" id="2692424"/>
    <lineage>
        <taxon>Bacteria</taxon>
        <taxon>Pseudomonadati</taxon>
        <taxon>Bacteroidota</taxon>
        <taxon>Flavobacteriia</taxon>
        <taxon>Flavobacteriales</taxon>
        <taxon>Cryomorphaceae</taxon>
        <taxon>Acidiluteibacter</taxon>
    </lineage>
</organism>
<keyword evidence="1" id="KW-0812">Transmembrane</keyword>
<dbReference type="Proteomes" id="UP000470771">
    <property type="component" value="Unassembled WGS sequence"/>
</dbReference>
<accession>A0A6N9NLK6</accession>
<evidence type="ECO:0000313" key="2">
    <source>
        <dbReference type="EMBL" id="NBG66120.1"/>
    </source>
</evidence>
<dbReference type="EMBL" id="WWNE01000006">
    <property type="protein sequence ID" value="NBG66120.1"/>
    <property type="molecule type" value="Genomic_DNA"/>
</dbReference>
<proteinExistence type="predicted"/>
<keyword evidence="1" id="KW-0472">Membrane</keyword>
<sequence length="283" mass="32614">MSNNNEEIDLGPLVNSFVKGTRKFFAKISVFIQYGFRIKWKLLAFGLAFSLVGLALTFIIPKEYKSTFTAMSGGISNEFHREKINDLDFLIEEDNFSLLSEKLVLPIDVIEKINEIRYIEIKEYPIDSINLNFFFKVEVKVSDNSLFEILQPQIVSYLSDVDFYQRQMGVRRDRYNQLIKKLDTDIQELDSLRLVVANNQLPKGQAGGFVFGEPLNPIDMYQEGYKLFNEQLQLKASLENLVMIQVAKDFTVFRKPSFPKKSIFMSISFALGVLIGMIKYSKS</sequence>
<keyword evidence="3" id="KW-1185">Reference proteome</keyword>
<protein>
    <recommendedName>
        <fullName evidence="4">Polysaccharide chain length determinant N-terminal domain-containing protein</fullName>
    </recommendedName>
</protein>
<keyword evidence="1" id="KW-1133">Transmembrane helix</keyword>
<feature type="transmembrane region" description="Helical" evidence="1">
    <location>
        <begin position="263"/>
        <end position="281"/>
    </location>
</feature>
<evidence type="ECO:0000256" key="1">
    <source>
        <dbReference type="SAM" id="Phobius"/>
    </source>
</evidence>